<dbReference type="Gene3D" id="3.30.40.10">
    <property type="entry name" value="Zinc/RING finger domain, C3HC4 (zinc finger)"/>
    <property type="match status" value="1"/>
</dbReference>
<dbReference type="InterPro" id="IPR017907">
    <property type="entry name" value="Znf_RING_CS"/>
</dbReference>
<dbReference type="EMBL" id="VXIV02001535">
    <property type="protein sequence ID" value="KAF6032074.1"/>
    <property type="molecule type" value="Genomic_DNA"/>
</dbReference>
<gene>
    <name evidence="10" type="ORF">EB796_009574</name>
</gene>
<feature type="domain" description="RZ-type" evidence="9">
    <location>
        <begin position="2043"/>
        <end position="2117"/>
    </location>
</feature>
<evidence type="ECO:0000256" key="6">
    <source>
        <dbReference type="ARBA" id="ARBA00022859"/>
    </source>
</evidence>
<evidence type="ECO:0000256" key="7">
    <source>
        <dbReference type="PROSITE-ProRule" id="PRU00175"/>
    </source>
</evidence>
<keyword evidence="6" id="KW-0391">Immunity</keyword>
<evidence type="ECO:0000256" key="4">
    <source>
        <dbReference type="ARBA" id="ARBA00022771"/>
    </source>
</evidence>
<evidence type="ECO:0000256" key="3">
    <source>
        <dbReference type="ARBA" id="ARBA00022723"/>
    </source>
</evidence>
<comment type="subcellular location">
    <subcellularLocation>
        <location evidence="1">Cytoplasm</location>
    </subcellularLocation>
</comment>
<keyword evidence="3" id="KW-0479">Metal-binding</keyword>
<dbReference type="SMART" id="SM00184">
    <property type="entry name" value="RING"/>
    <property type="match status" value="1"/>
</dbReference>
<dbReference type="GO" id="GO:0005737">
    <property type="term" value="C:cytoplasm"/>
    <property type="evidence" value="ECO:0007669"/>
    <property type="project" value="UniProtKB-SubCell"/>
</dbReference>
<dbReference type="GO" id="GO:0008270">
    <property type="term" value="F:zinc ion binding"/>
    <property type="evidence" value="ECO:0007669"/>
    <property type="project" value="UniProtKB-KW"/>
</dbReference>
<dbReference type="PROSITE" id="PS50089">
    <property type="entry name" value="ZF_RING_2"/>
    <property type="match status" value="1"/>
</dbReference>
<evidence type="ECO:0000256" key="1">
    <source>
        <dbReference type="ARBA" id="ARBA00004496"/>
    </source>
</evidence>
<dbReference type="PROSITE" id="PS00518">
    <property type="entry name" value="ZF_RING_1"/>
    <property type="match status" value="1"/>
</dbReference>
<reference evidence="10" key="1">
    <citation type="submission" date="2020-06" db="EMBL/GenBank/DDBJ databases">
        <title>Draft genome of Bugula neritina, a colonial animal packing powerful symbionts and potential medicines.</title>
        <authorList>
            <person name="Rayko M."/>
        </authorList>
    </citation>
    <scope>NUCLEOTIDE SEQUENCE [LARGE SCALE GENOMIC DNA]</scope>
    <source>
        <strain evidence="10">Kwan_BN1</strain>
    </source>
</reference>
<evidence type="ECO:0000256" key="2">
    <source>
        <dbReference type="ARBA" id="ARBA00022490"/>
    </source>
</evidence>
<dbReference type="PANTHER" id="PTHR22605">
    <property type="entry name" value="RZ-TYPE DOMAIN-CONTAINING PROTEIN"/>
    <property type="match status" value="1"/>
</dbReference>
<dbReference type="InterPro" id="IPR001841">
    <property type="entry name" value="Znf_RING"/>
</dbReference>
<sequence>MKNQEICVEYANQFASKQVPTIYTILFFDEANTTEAIGLVKEILCDGRMRGRPLDKTSGLKIIAACNPYRKHSEAMIEKLKKAGLGYNISESETKDKFGQIPMRHLVYRVQALSQSLLPLVWDFGTLRSAAPQRVPGMQEGDVESAYIRQMIVKFNQGNRNNPEGLNFGHQTAVMADILASTQAFMRDQKDECSFVSLRDVQRLLDVAGWFYSRRNHIFPAIDRLAHESSYELGSDDEEEQADTVATIDPNKDYTTRSLVLAVGVCYLARLEDSTRIAYAEFMKEKIETLIGGGADKNFYKMSGSDFLFHQLDLCQDMFINEVVNTDVHKNIAKNKALKENVFMMIVCIENRIPLFLVGKPGSSKSLSKAMVVDAMKGKRSESAIFREMKQAYMAAFQCSRHATPAGIVGVFNHCANFQKDQELDAFVSVVVLDEVGLAEDSENMPLKTLHPLLEDGCEDSSITPEPYMKCAFVGISNWALDPAKMNRGIFVQRGTPKPKELEQIAKEICRGSQSGDTNVGRFIVPLANGYLKICDAKKPEERDLTEFFGLRDFYSLMKMVVNFADNTKSLNRNQLEHSIRRNFGGFDPEKFNPMMIFEKYCNMEDLEPQEDGRPPVDSIGLIQSSLSGEDTALEGMESRYLLILTENLSVLSIILAEFHSKDMHPEVVFGSKFRDDVSYTQVCHNIYRIKTCMDMGKPVILLNLDDLYESLYDALNQYFSTWGDKKFVDLGLGTHRVKTFVDDKFRLVVIADKNKVHSQFPIPLINRLEKHYVSATSLLTDEQKQVKRELENWAQKFVAPQLIYRNVCPSSCEGCGAELTRPYKLSCQRHFIGSCCKEKIENGLMEMKCPVEECGEEIRLEEWVIDSVALENRQYFENSSTETAFIGYSTETTALAVRKAAEQVDGESNSSEVTSFAELMNVADITSLYHSLSQSGLLLDIHNMFLKDFVKEDQFTEAVRSQYEKVNKRPQILLIQCESANENIELLDSVRFIIQRESEAAVGLREDETTQTHTVLLLNLPRGESFTGYQGGKWSCVHIDDPKSPQIRLPSLSKCLKLTPSGIIEKVMRQLHPVPSAVTAHGDDDNDDDDNDFMVITEDDIHEPVADEETGATPEEPISTDSEDASYDDMLLFIIQCLPAAVSAIKADCQYDRVALLKKLLNRDKEFAGFFLKHVYELLKKQEEFSPSHWVTADAAKASNMKQSETMRHSLEDALERALAPAMAAVISFIDVRQNLVIISGPSDLNPLWLQIFEQAHKLGLKFSHITKHNKANNNQAKLPQQYRIQEIGHGSHNFSTRLPFSWIVKETIESLMGANVNLDFGAGVESSIEQFKMSPIGKVFFDDVNRKRVTELLDCYLVDFIFMVHPCINSHEHKIVGLYLMTSIQRSVYGDISLVHVNVAYRQQKAMFDNLSAVFALLEGNEDVISLVENQVESTIKEGKELVPCDFLALNCLLTSLWDVRANELMLNPEYWVEKVEQCKMITLQILHSKEDDNEEYIAECRKIWSRLNVKKLYVEHIIIPSPVVKKTGKRPMHKLAFFTRMVTGRDFQSHETFQQVIDFLRAAIVDNIQNLYSNCPKTCPVCEKALDSPIRLPCNHFICDGCVKEVHMCPVDNCGKEIPKPYNYNPAKDNIDEQQLTSFKDLRKRMNKFFMTFVSDIVFNEEERDPDDEIIRWLLDCVTARGGETTRQFSLFNSQEVVDPTPVLRSFLLKLLLSCRQKHYVNTYLDKVLAVSTNQQHQLQTMVLLMDCRKDSFGHQFAKDVDMLSDVLGDYVELVTDFFPKPTVGILSDLADAQCCISQSLECLLANNSIPVGKKLEASLKKFLHSSASSGNTQPGYLIARQLMASRGESFIKDLVNTSLNFLLPDDVKHDLESFDVPDALSVTNQKHYRESISSLDKVIAETYPGNGFVNALNNFRQTCQDDMMMLQVLFTRITRTLVQRVPVSIDTRNGITQELSKTLKGTYKTTLLEMLLQDNRLPREMDVKQSKGINLSMLVLNLYSCLCSGGVMADLYPLSEIISQPLQAATHFFPTMADNQLELMQDVIKQALQQASGGTPTTYKCPNGHPYFIGDCGRPVERAQCTVNGCGAYIGSTGAYNQAAAGNVNITAENSSGKTQPGHILGTADKRSQTAPERDLNSLSCAVLRCLTHLSMYTASLFNIQHVHQMIRPNLPRVEDVRPFIDAHIQLDLQQIAQCCAESTDDCILLLHDVINRIKQAARNGSNVVLDSMAKRKQWEQQFDKKYIKPTFNQKAQQLQTMNRKLKSADSVDIKRLLSVSDKPINNDNILASAGLWGYRRPLTLAAVQNMLGSTVKNCPRLKDITDHCDALMAVKYLPDVLSLIKTLGDRFHSKFSRVDASKLRVKDFCQQYEKEISNLKQLVSNFIEAWNSIHKLLGEVGGKRLKELHMGSVLSNFLIDQQRYTESMPVLLVAVLTDTHNGRLAFDDSMRLKIPLSAVTPTNIISLSSGDELLNLIQSHSEYELRETTSVTYNWPAIEREVTHRYISNKPRIEFSRDQLPFYVYQEDFNLHNQMQTINDSQEFMSADLQASIIKMLSMNVQTLTHNLKELRIVINFLSVMKHVEGDNSLLEYMEATFGRVPSYLTNDIKLKHVVHVWLVVKFTQTDLLMRKHQEPFDDISAECREILNATQHEELKLQCQFNSPRTKQLLQELFRFIILRLNKAAVQQENVNPDQGRNQSQACLQDMELHLDQIYNQSRVELTASSAAREYKGRCSSVTTDTIY</sequence>
<dbReference type="InterPro" id="IPR046439">
    <property type="entry name" value="ZF_RZ_dom"/>
</dbReference>
<dbReference type="InterPro" id="IPR013083">
    <property type="entry name" value="Znf_RING/FYVE/PHD"/>
</dbReference>
<dbReference type="GO" id="GO:0002376">
    <property type="term" value="P:immune system process"/>
    <property type="evidence" value="ECO:0007669"/>
    <property type="project" value="UniProtKB-KW"/>
</dbReference>
<accession>A0A7J7K2B1</accession>
<dbReference type="GO" id="GO:0016887">
    <property type="term" value="F:ATP hydrolysis activity"/>
    <property type="evidence" value="ECO:0007669"/>
    <property type="project" value="InterPro"/>
</dbReference>
<dbReference type="OrthoDB" id="6285590at2759"/>
<keyword evidence="2" id="KW-0963">Cytoplasm</keyword>
<protein>
    <submittedName>
        <fullName evidence="10">RNF213</fullName>
    </submittedName>
</protein>
<evidence type="ECO:0000259" key="8">
    <source>
        <dbReference type="PROSITE" id="PS50089"/>
    </source>
</evidence>
<dbReference type="PROSITE" id="PS51981">
    <property type="entry name" value="ZF_RZ"/>
    <property type="match status" value="1"/>
</dbReference>
<evidence type="ECO:0000313" key="10">
    <source>
        <dbReference type="EMBL" id="KAF6032074.1"/>
    </source>
</evidence>
<dbReference type="SUPFAM" id="SSF57850">
    <property type="entry name" value="RING/U-box"/>
    <property type="match status" value="1"/>
</dbReference>
<name>A0A7J7K2B1_BUGNE</name>
<feature type="domain" description="RING-type" evidence="8">
    <location>
        <begin position="1582"/>
        <end position="1616"/>
    </location>
</feature>
<proteinExistence type="predicted"/>
<comment type="caution">
    <text evidence="10">The sequence shown here is derived from an EMBL/GenBank/DDBJ whole genome shotgun (WGS) entry which is preliminary data.</text>
</comment>
<keyword evidence="4 7" id="KW-0863">Zinc-finger</keyword>
<dbReference type="PANTHER" id="PTHR22605:SF16">
    <property type="entry name" value="E3 UBIQUITIN-PROTEIN LIGASE RNF213"/>
    <property type="match status" value="1"/>
</dbReference>
<dbReference type="InterPro" id="IPR031248">
    <property type="entry name" value="RNF213"/>
</dbReference>
<evidence type="ECO:0000256" key="5">
    <source>
        <dbReference type="ARBA" id="ARBA00022833"/>
    </source>
</evidence>
<dbReference type="GO" id="GO:0004842">
    <property type="term" value="F:ubiquitin-protein transferase activity"/>
    <property type="evidence" value="ECO:0007669"/>
    <property type="project" value="InterPro"/>
</dbReference>
<keyword evidence="5" id="KW-0862">Zinc</keyword>
<dbReference type="Proteomes" id="UP000593567">
    <property type="component" value="Unassembled WGS sequence"/>
</dbReference>
<evidence type="ECO:0000259" key="9">
    <source>
        <dbReference type="PROSITE" id="PS51981"/>
    </source>
</evidence>
<keyword evidence="11" id="KW-1185">Reference proteome</keyword>
<organism evidence="10 11">
    <name type="scientific">Bugula neritina</name>
    <name type="common">Brown bryozoan</name>
    <name type="synonym">Sertularia neritina</name>
    <dbReference type="NCBI Taxonomy" id="10212"/>
    <lineage>
        <taxon>Eukaryota</taxon>
        <taxon>Metazoa</taxon>
        <taxon>Spiralia</taxon>
        <taxon>Lophotrochozoa</taxon>
        <taxon>Bryozoa</taxon>
        <taxon>Gymnolaemata</taxon>
        <taxon>Cheilostomatida</taxon>
        <taxon>Flustrina</taxon>
        <taxon>Buguloidea</taxon>
        <taxon>Bugulidae</taxon>
        <taxon>Bugula</taxon>
    </lineage>
</organism>
<evidence type="ECO:0000313" key="11">
    <source>
        <dbReference type="Proteomes" id="UP000593567"/>
    </source>
</evidence>
<dbReference type="Pfam" id="PF20173">
    <property type="entry name" value="ZnF_RZ-type"/>
    <property type="match status" value="1"/>
</dbReference>